<dbReference type="eggNOG" id="COG0438">
    <property type="taxonomic scope" value="Bacteria"/>
</dbReference>
<dbReference type="AlphaFoldDB" id="A0A081NXI1"/>
<comment type="caution">
    <text evidence="1">The sequence shown here is derived from an EMBL/GenBank/DDBJ whole genome shotgun (WGS) entry which is preliminary data.</text>
</comment>
<evidence type="ECO:0000313" key="1">
    <source>
        <dbReference type="EMBL" id="KEQ23154.1"/>
    </source>
</evidence>
<organism evidence="1 2">
    <name type="scientific">Paenibacillus tyrfis</name>
    <dbReference type="NCBI Taxonomy" id="1501230"/>
    <lineage>
        <taxon>Bacteria</taxon>
        <taxon>Bacillati</taxon>
        <taxon>Bacillota</taxon>
        <taxon>Bacilli</taxon>
        <taxon>Bacillales</taxon>
        <taxon>Paenibacillaceae</taxon>
        <taxon>Paenibacillus</taxon>
    </lineage>
</organism>
<gene>
    <name evidence="1" type="ORF">ET33_17440</name>
</gene>
<evidence type="ECO:0000313" key="2">
    <source>
        <dbReference type="Proteomes" id="UP000028123"/>
    </source>
</evidence>
<keyword evidence="2" id="KW-1185">Reference proteome</keyword>
<dbReference type="RefSeq" id="WP_235206821.1">
    <property type="nucleotide sequence ID" value="NZ_JNVM01000024.1"/>
</dbReference>
<evidence type="ECO:0008006" key="3">
    <source>
        <dbReference type="Google" id="ProtNLM"/>
    </source>
</evidence>
<reference evidence="1 2" key="1">
    <citation type="submission" date="2014-06" db="EMBL/GenBank/DDBJ databases">
        <title>Draft genome sequence of Paenibacillus sp. MSt1.</title>
        <authorList>
            <person name="Aw Y.K."/>
            <person name="Ong K.S."/>
            <person name="Gan H.M."/>
            <person name="Lee S.M."/>
        </authorList>
    </citation>
    <scope>NUCLEOTIDE SEQUENCE [LARGE SCALE GENOMIC DNA]</scope>
    <source>
        <strain evidence="1 2">MSt1</strain>
    </source>
</reference>
<accession>A0A081NXI1</accession>
<name>A0A081NXI1_9BACL</name>
<protein>
    <recommendedName>
        <fullName evidence="3">Glycosyltransferase subfamily 4-like N-terminal domain-containing protein</fullName>
    </recommendedName>
</protein>
<dbReference type="Proteomes" id="UP000028123">
    <property type="component" value="Unassembled WGS sequence"/>
</dbReference>
<proteinExistence type="predicted"/>
<sequence length="135" mass="15802">MANIEVVWRGPVKRALGIGTASREYVSALRRQGVNVKVDNNSFGYMKKGILKKRRVLIYHQLPRKLNIAQERKRFDRIILNTVWETTRIPRSWFPNINKFDAVCVPTKQNKTALQQSVRQGAYFYCSTWSPYQKV</sequence>
<dbReference type="EMBL" id="JNVM01000024">
    <property type="protein sequence ID" value="KEQ23154.1"/>
    <property type="molecule type" value="Genomic_DNA"/>
</dbReference>